<evidence type="ECO:0000256" key="1">
    <source>
        <dbReference type="ARBA" id="ARBA00004871"/>
    </source>
</evidence>
<keyword evidence="6" id="KW-1185">Reference proteome</keyword>
<keyword evidence="3" id="KW-0028">Amino-acid biosynthesis</keyword>
<dbReference type="InterPro" id="IPR036291">
    <property type="entry name" value="NAD(P)-bd_dom_sf"/>
</dbReference>
<dbReference type="PANTHER" id="PTHR21089:SF1">
    <property type="entry name" value="BIFUNCTIONAL 3-DEHYDROQUINATE DEHYDRATASE_SHIKIMATE DEHYDROGENASE, CHLOROPLASTIC"/>
    <property type="match status" value="1"/>
</dbReference>
<evidence type="ECO:0000256" key="3">
    <source>
        <dbReference type="ARBA" id="ARBA00023141"/>
    </source>
</evidence>
<gene>
    <name evidence="5" type="primary">aroE</name>
    <name evidence="5" type="ORF">C4H11_00525</name>
</gene>
<dbReference type="GO" id="GO:0004764">
    <property type="term" value="F:shikimate 3-dehydrogenase (NADP+) activity"/>
    <property type="evidence" value="ECO:0007669"/>
    <property type="project" value="UniProtKB-EC"/>
</dbReference>
<dbReference type="SUPFAM" id="SSF51735">
    <property type="entry name" value="NAD(P)-binding Rossmann-fold domains"/>
    <property type="match status" value="1"/>
</dbReference>
<dbReference type="Gene3D" id="3.40.50.10860">
    <property type="entry name" value="Leucine Dehydrogenase, chain A, domain 1"/>
    <property type="match status" value="1"/>
</dbReference>
<protein>
    <submittedName>
        <fullName evidence="5">Shikimate dehydrogenase</fullName>
        <ecNumber evidence="5">1.1.1.25</ecNumber>
    </submittedName>
</protein>
<dbReference type="InterPro" id="IPR046346">
    <property type="entry name" value="Aminoacid_DH-like_N_sf"/>
</dbReference>
<evidence type="ECO:0000313" key="6">
    <source>
        <dbReference type="Proteomes" id="UP000238304"/>
    </source>
</evidence>
<sequence>MQKYGLIGYPLRHSFSIGYFNEKFKAENIDAEYINFEIPKISNFIEVIEENPDLCGLNVTIPYKEQVIPFLDELDKDTAKIGAVNVIKIVRLPKGKVKLIGYNSDVIGFTQSIEPLLQPHHKKALILGTGGASKAVYHGLRNLGIESTFVSRTKKDKKYLTYEELTPEVMASHTVIVNTTPVGMFPKVDSCPDIPYEQLTSDHLLYDLLYNPNETLFMKKGQAQGAVTKNGLEMLLLQAFAAWEIWKK</sequence>
<dbReference type="RefSeq" id="WP_106040031.1">
    <property type="nucleotide sequence ID" value="NZ_CALHZC010000028.1"/>
</dbReference>
<dbReference type="InterPro" id="IPR013708">
    <property type="entry name" value="Shikimate_DH-bd_N"/>
</dbReference>
<dbReference type="EMBL" id="CP027231">
    <property type="protein sequence ID" value="AVM51646.1"/>
    <property type="molecule type" value="Genomic_DNA"/>
</dbReference>
<dbReference type="PANTHER" id="PTHR21089">
    <property type="entry name" value="SHIKIMATE DEHYDROGENASE"/>
    <property type="match status" value="1"/>
</dbReference>
<accession>A0ABN5IG04</accession>
<dbReference type="EC" id="1.1.1.25" evidence="5"/>
<keyword evidence="3" id="KW-0057">Aromatic amino acid biosynthesis</keyword>
<dbReference type="Gene3D" id="3.40.50.720">
    <property type="entry name" value="NAD(P)-binding Rossmann-like Domain"/>
    <property type="match status" value="1"/>
</dbReference>
<evidence type="ECO:0000256" key="2">
    <source>
        <dbReference type="ARBA" id="ARBA00023002"/>
    </source>
</evidence>
<dbReference type="InterPro" id="IPR022893">
    <property type="entry name" value="Shikimate_DH_fam"/>
</dbReference>
<evidence type="ECO:0000313" key="5">
    <source>
        <dbReference type="EMBL" id="AVM51646.1"/>
    </source>
</evidence>
<feature type="domain" description="Shikimate dehydrogenase substrate binding N-terminal" evidence="4">
    <location>
        <begin position="6"/>
        <end position="87"/>
    </location>
</feature>
<dbReference type="Proteomes" id="UP000238304">
    <property type="component" value="Chromosome"/>
</dbReference>
<keyword evidence="2 5" id="KW-0560">Oxidoreductase</keyword>
<evidence type="ECO:0000259" key="4">
    <source>
        <dbReference type="Pfam" id="PF08501"/>
    </source>
</evidence>
<proteinExistence type="predicted"/>
<reference evidence="5 6" key="1">
    <citation type="submission" date="2018-02" db="EMBL/GenBank/DDBJ databases">
        <authorList>
            <person name="Holder M.E."/>
            <person name="Ajami N.J."/>
            <person name="Petrosino J.F."/>
        </authorList>
    </citation>
    <scope>NUCLEOTIDE SEQUENCE [LARGE SCALE GENOMIC DNA]</scope>
    <source>
        <strain evidence="5 6">ATCC 33285</strain>
    </source>
</reference>
<dbReference type="SUPFAM" id="SSF53223">
    <property type="entry name" value="Aminoacid dehydrogenase-like, N-terminal domain"/>
    <property type="match status" value="1"/>
</dbReference>
<name>A0ABN5IG04_9BACE</name>
<dbReference type="CDD" id="cd01065">
    <property type="entry name" value="NAD_bind_Shikimate_DH"/>
    <property type="match status" value="1"/>
</dbReference>
<organism evidence="5 6">
    <name type="scientific">Bacteroides zoogleoformans</name>
    <dbReference type="NCBI Taxonomy" id="28119"/>
    <lineage>
        <taxon>Bacteria</taxon>
        <taxon>Pseudomonadati</taxon>
        <taxon>Bacteroidota</taxon>
        <taxon>Bacteroidia</taxon>
        <taxon>Bacteroidales</taxon>
        <taxon>Bacteroidaceae</taxon>
        <taxon>Bacteroides</taxon>
    </lineage>
</organism>
<comment type="pathway">
    <text evidence="1">Metabolic intermediate biosynthesis; chorismate biosynthesis; chorismate from D-erythrose 4-phosphate and phosphoenolpyruvate: step 4/7.</text>
</comment>
<dbReference type="Pfam" id="PF08501">
    <property type="entry name" value="Shikimate_dh_N"/>
    <property type="match status" value="1"/>
</dbReference>